<reference evidence="16" key="1">
    <citation type="journal article" date="2007" name="PLoS ONE">
        <title>The first genome sequence of an elite grapevine cultivar (Pinot noir Vitis vinifera L.): coping with a highly heterozygous genome.</title>
        <authorList>
            <person name="Velasco R."/>
            <person name="Zharkikh A."/>
            <person name="Troggio M."/>
            <person name="Cartwright D.A."/>
            <person name="Cestaro A."/>
            <person name="Pruss D."/>
            <person name="Pindo M."/>
            <person name="FitzGerald L.M."/>
            <person name="Vezzulli S."/>
            <person name="Reid J."/>
            <person name="Malacarne G."/>
            <person name="Iliev D."/>
            <person name="Coppola G."/>
            <person name="Wardell B."/>
            <person name="Micheletti D."/>
            <person name="Macalma T."/>
            <person name="Facci M."/>
            <person name="Mitchell J.T."/>
            <person name="Perazzolli M."/>
            <person name="Eldredge G."/>
            <person name="Gatto P."/>
            <person name="Oyzerski R."/>
            <person name="Moretto M."/>
            <person name="Gutin N."/>
            <person name="Stefanini M."/>
            <person name="Chen Y."/>
            <person name="Segala C."/>
            <person name="Davenport C."/>
            <person name="Dematte L."/>
            <person name="Mraz A."/>
            <person name="Battilana J."/>
            <person name="Stormo K."/>
            <person name="Costa F."/>
            <person name="Tao Q."/>
            <person name="Si-Ammour A."/>
            <person name="Harkins T."/>
            <person name="Lackey A."/>
            <person name="Perbost C."/>
            <person name="Taillon B."/>
            <person name="Stella A."/>
            <person name="Solovyev V."/>
            <person name="Fawcett J.A."/>
            <person name="Sterck L."/>
            <person name="Vandepoele K."/>
            <person name="Grando S.M."/>
            <person name="Toppo S."/>
            <person name="Moser C."/>
            <person name="Lanchbury J."/>
            <person name="Bogden R."/>
            <person name="Skolnick M."/>
            <person name="Sgaramella V."/>
            <person name="Bhatnagar S.K."/>
            <person name="Fontana P."/>
            <person name="Gutin A."/>
            <person name="Van de Peer Y."/>
            <person name="Salamini F."/>
            <person name="Viola R."/>
        </authorList>
    </citation>
    <scope>NUCLEOTIDE SEQUENCE</scope>
</reference>
<feature type="domain" description="Copper amine oxidase N3-terminal" evidence="15">
    <location>
        <begin position="735"/>
        <end position="827"/>
    </location>
</feature>
<dbReference type="PROSITE" id="PS01164">
    <property type="entry name" value="COPPER_AMINE_OXID_1"/>
    <property type="match status" value="1"/>
</dbReference>
<evidence type="ECO:0000256" key="1">
    <source>
        <dbReference type="ARBA" id="ARBA00001935"/>
    </source>
</evidence>
<dbReference type="FunFam" id="3.10.450.40:FF:000012">
    <property type="entry name" value="Amine oxidase"/>
    <property type="match status" value="1"/>
</dbReference>
<keyword evidence="4 11" id="KW-0479">Metal-binding</keyword>
<dbReference type="InterPro" id="IPR015802">
    <property type="entry name" value="Cu_amine_oxidase_N3"/>
</dbReference>
<name>A5BR05_VITVI</name>
<dbReference type="SUPFAM" id="SSF49998">
    <property type="entry name" value="Amine oxidase catalytic domain"/>
    <property type="match status" value="2"/>
</dbReference>
<keyword evidence="6 11" id="KW-0560">Oxidoreductase</keyword>
<dbReference type="GO" id="GO:0008131">
    <property type="term" value="F:primary methylamine oxidase activity"/>
    <property type="evidence" value="ECO:0007669"/>
    <property type="project" value="InterPro"/>
</dbReference>
<dbReference type="Pfam" id="PF02727">
    <property type="entry name" value="Cu_amine_oxidN2"/>
    <property type="match status" value="2"/>
</dbReference>
<keyword evidence="7 11" id="KW-0186">Copper</keyword>
<evidence type="ECO:0000256" key="6">
    <source>
        <dbReference type="ARBA" id="ARBA00023002"/>
    </source>
</evidence>
<feature type="modified residue" description="2',4',5'-topaquinone" evidence="10">
    <location>
        <position position="418"/>
    </location>
</feature>
<accession>A5BR05</accession>
<dbReference type="FunFam" id="2.70.98.20:FF:000004">
    <property type="entry name" value="Amine oxidase"/>
    <property type="match status" value="2"/>
</dbReference>
<evidence type="ECO:0000256" key="4">
    <source>
        <dbReference type="ARBA" id="ARBA00022723"/>
    </source>
</evidence>
<dbReference type="Gene3D" id="3.10.450.40">
    <property type="match status" value="4"/>
</dbReference>
<proteinExistence type="inferred from homology"/>
<keyword evidence="5 9" id="KW-0801">TPQ</keyword>
<feature type="signal peptide" evidence="12">
    <location>
        <begin position="1"/>
        <end position="23"/>
    </location>
</feature>
<dbReference type="PANTHER" id="PTHR10638">
    <property type="entry name" value="COPPER AMINE OXIDASE"/>
    <property type="match status" value="1"/>
</dbReference>
<evidence type="ECO:0000259" key="15">
    <source>
        <dbReference type="Pfam" id="PF02728"/>
    </source>
</evidence>
<feature type="domain" description="Copper amine oxidase N3-terminal" evidence="15">
    <location>
        <begin position="120"/>
        <end position="217"/>
    </location>
</feature>
<dbReference type="FunFam" id="3.10.450.40:FF:000005">
    <property type="entry name" value="Amine oxidase"/>
    <property type="match status" value="1"/>
</dbReference>
<evidence type="ECO:0000256" key="2">
    <source>
        <dbReference type="ARBA" id="ARBA00007983"/>
    </source>
</evidence>
<dbReference type="ExpressionAtlas" id="A5BR05">
    <property type="expression patterns" value="baseline and differential"/>
</dbReference>
<comment type="PTM">
    <text evidence="10 11">Topaquinone (TPQ) is generated by copper-dependent autoxidation of a specific tyrosyl residue.</text>
</comment>
<dbReference type="InterPro" id="IPR049947">
    <property type="entry name" value="Cu_Am_Ox_Cu-bd"/>
</dbReference>
<dbReference type="EC" id="1.4.3.-" evidence="11"/>
<evidence type="ECO:0000256" key="9">
    <source>
        <dbReference type="PIRSR" id="PIRSR600269-50"/>
    </source>
</evidence>
<keyword evidence="8" id="KW-1015">Disulfide bond</keyword>
<evidence type="ECO:0000256" key="12">
    <source>
        <dbReference type="SAM" id="SignalP"/>
    </source>
</evidence>
<comment type="subunit">
    <text evidence="3">Homodimer.</text>
</comment>
<protein>
    <recommendedName>
        <fullName evidence="11">Amine oxidase</fullName>
        <ecNumber evidence="11">1.4.3.-</ecNumber>
    </recommendedName>
</protein>
<evidence type="ECO:0000256" key="10">
    <source>
        <dbReference type="PIRSR" id="PIRSR600269-51"/>
    </source>
</evidence>
<organism evidence="16">
    <name type="scientific">Vitis vinifera</name>
    <name type="common">Grape</name>
    <dbReference type="NCBI Taxonomy" id="29760"/>
    <lineage>
        <taxon>Eukaryota</taxon>
        <taxon>Viridiplantae</taxon>
        <taxon>Streptophyta</taxon>
        <taxon>Embryophyta</taxon>
        <taxon>Tracheophyta</taxon>
        <taxon>Spermatophyta</taxon>
        <taxon>Magnoliopsida</taxon>
        <taxon>eudicotyledons</taxon>
        <taxon>Gunneridae</taxon>
        <taxon>Pentapetalae</taxon>
        <taxon>rosids</taxon>
        <taxon>Vitales</taxon>
        <taxon>Vitaceae</taxon>
        <taxon>Viteae</taxon>
        <taxon>Vitis</taxon>
    </lineage>
</organism>
<dbReference type="GO" id="GO:0009308">
    <property type="term" value="P:amine metabolic process"/>
    <property type="evidence" value="ECO:0007669"/>
    <property type="project" value="UniProtKB-UniRule"/>
</dbReference>
<evidence type="ECO:0000256" key="5">
    <source>
        <dbReference type="ARBA" id="ARBA00022772"/>
    </source>
</evidence>
<feature type="domain" description="Copper amine oxidase catalytic" evidence="13">
    <location>
        <begin position="857"/>
        <end position="1263"/>
    </location>
</feature>
<dbReference type="PANTHER" id="PTHR10638:SF71">
    <property type="entry name" value="AMINE OXIDASE"/>
    <property type="match status" value="1"/>
</dbReference>
<feature type="active site" description="Schiff-base intermediate with substrate; via topaquinone" evidence="9">
    <location>
        <position position="418"/>
    </location>
</feature>
<evidence type="ECO:0000256" key="3">
    <source>
        <dbReference type="ARBA" id="ARBA00011738"/>
    </source>
</evidence>
<dbReference type="AlphaFoldDB" id="A5BR05"/>
<comment type="similarity">
    <text evidence="2 11">Belongs to the copper/topaquinone oxidase family.</text>
</comment>
<feature type="chain" id="PRO_5002678661" description="Amine oxidase" evidence="12">
    <location>
        <begin position="24"/>
        <end position="1265"/>
    </location>
</feature>
<dbReference type="InterPro" id="IPR036460">
    <property type="entry name" value="Cu_amine_oxidase_C_sf"/>
</dbReference>
<keyword evidence="12" id="KW-0732">Signal</keyword>
<dbReference type="GO" id="GO:0005507">
    <property type="term" value="F:copper ion binding"/>
    <property type="evidence" value="ECO:0007669"/>
    <property type="project" value="InterPro"/>
</dbReference>
<feature type="domain" description="Copper amine oxidase N2-terminal" evidence="14">
    <location>
        <begin position="30"/>
        <end position="112"/>
    </location>
</feature>
<dbReference type="Pfam" id="PF02728">
    <property type="entry name" value="Cu_amine_oxidN3"/>
    <property type="match status" value="2"/>
</dbReference>
<dbReference type="InterPro" id="IPR000269">
    <property type="entry name" value="Cu_amine_oxidase"/>
</dbReference>
<evidence type="ECO:0000313" key="16">
    <source>
        <dbReference type="EMBL" id="CAN68223.1"/>
    </source>
</evidence>
<dbReference type="GO" id="GO:0048038">
    <property type="term" value="F:quinone binding"/>
    <property type="evidence" value="ECO:0007669"/>
    <property type="project" value="InterPro"/>
</dbReference>
<dbReference type="PROSITE" id="PS01165">
    <property type="entry name" value="COPPER_AMINE_OXID_2"/>
    <property type="match status" value="2"/>
</dbReference>
<dbReference type="Pfam" id="PF01179">
    <property type="entry name" value="Cu_amine_oxid"/>
    <property type="match status" value="2"/>
</dbReference>
<evidence type="ECO:0000259" key="14">
    <source>
        <dbReference type="Pfam" id="PF02727"/>
    </source>
</evidence>
<dbReference type="InterPro" id="IPR016182">
    <property type="entry name" value="Cu_amine_oxidase_N-reg"/>
</dbReference>
<evidence type="ECO:0000256" key="7">
    <source>
        <dbReference type="ARBA" id="ARBA00023008"/>
    </source>
</evidence>
<gene>
    <name evidence="16" type="ORF">VITISV_040530</name>
</gene>
<sequence length="1265" mass="143835">MAPACNTLFFFLFFTFPLSIFSAASIHFHHPLDPLTLQELDQVRTIITASHHNLTFHYVGLDEPDKSIVVSWLAHRTTAKTPPRRALVIARLNHQTHQFIVDLSTHSIVSDEIYSGSGFPMLTFEEQTAANSLALTHAPFRASVGRRGLKMEEIVGLSYTVGWYGEEGTSRRIVKVMFCYLDGTVNLYMRPIEGITVTVDLDEMKVIAYHDRLMVPVPKADGTDFRESKQKPPFGPRLKGITVVQPEGPSFTIHGHQISWANWDFHLAFDMRAGPIISVASIYDVEKKEQRRVLYRGYISELFVPYMDLTEEWYFRTFFDAGEYGFGLCAMPLQPLTDCPENAVFMDGYVTGQNGTPVNMTNVFCIFERYAGDIMWRHTEAEIPGKLVSVFSRLISDITESRPEVSLVVRMVSAVGNYDYIIDWEFLQSGSIKLSVGSSGVLEVRGTAYTHVDQIHEEVYGTLLADNTLGAYHDHFLTYHLDLDVDGDTNSFVKSNLRKTLVSGNRSPRRSYWTVVSETAKRESDAKIQLGLKPAELLVVNPNKRTKVGNYVGYRLIPGSVVGPLLTDDDYSQRRGAFTRYNVWITPYNKSEKWVGGLYTDQSRGDDTLAQWSLRDREIENKDIVMWYTMGFHHVPYQEDFPLMPTISGGFELRPSNFFDSNPVLKVKPPRQVKWPNDPEKRDVLKWLSSNKHNESFPRRAKVVVRAGGETRELVVDLATNSITSEHVYRGHGYPPFTYQELYQASQLPKKDPRFKNSILRRGLNLSEVSCIPLTVGWFGELVAKRALKIASFYRGGTVNIYARPIGGISILIDVETMQIIEYIDRFKTVVPPAKGSDYQSTKQKPSSFPCNETERGFTMEGHKVRWGNWMFHVGFNARAGVIISTASVYDAKQKRFRRVLYRGHVSETFVPYMDPTSEWYFRTFMDMGEYGFGRSADTLEPLADCPGNAVYMDGYMAGADGRPQKVDRAICIFERHSGDVAWRHTEIGVPGRTIRRVEPEVNLVVRMVATVGNYDYVLDWEFQQSGSIKVGVGLTGVLEMKATSYTNTDQIRKDVFGTLLADDIVAVNHDHFLTYYLDLDVDGMDNSFIKAKLGTRKTTSVGIKSPRKSYWSVVKKMAKTEAEGRIRLGSKPAELLVVNTNKKTKTGNYVGYRLIAGQPVYSLLSDDDYPQIRVAYTKYQMWVTAYNKSERWAGGFYADRSRGDDELAVWSNRNRSIANKDVVVWYTVGFHHIPYQEDYPAMPTLHDGFQLRPANFFERNPLLR</sequence>
<comment type="cofactor">
    <cofactor evidence="11">
        <name>Cu cation</name>
        <dbReference type="ChEBI" id="CHEBI:23378"/>
    </cofactor>
    <text evidence="11">Contains 1 topaquinone per subunit.</text>
</comment>
<dbReference type="InterPro" id="IPR015798">
    <property type="entry name" value="Cu_amine_oxidase_C"/>
</dbReference>
<dbReference type="InterPro" id="IPR049948">
    <property type="entry name" value="Cu_Am_ox_TPQ-bd"/>
</dbReference>
<comment type="cofactor">
    <cofactor evidence="1">
        <name>Cu cation</name>
        <dbReference type="ChEBI" id="CHEBI:23378"/>
    </cofactor>
</comment>
<dbReference type="SUPFAM" id="SSF54416">
    <property type="entry name" value="Amine oxidase N-terminal region"/>
    <property type="match status" value="4"/>
</dbReference>
<feature type="domain" description="Copper amine oxidase catalytic" evidence="13">
    <location>
        <begin position="242"/>
        <end position="665"/>
    </location>
</feature>
<dbReference type="Gene3D" id="2.70.98.20">
    <property type="entry name" value="Copper amine oxidase, catalytic domain"/>
    <property type="match status" value="2"/>
</dbReference>
<dbReference type="InterPro" id="IPR015800">
    <property type="entry name" value="Cu_amine_oxidase_N2"/>
</dbReference>
<evidence type="ECO:0000256" key="8">
    <source>
        <dbReference type="ARBA" id="ARBA00023157"/>
    </source>
</evidence>
<dbReference type="EMBL" id="AM468012">
    <property type="protein sequence ID" value="CAN68223.1"/>
    <property type="molecule type" value="Genomic_DNA"/>
</dbReference>
<evidence type="ECO:0000256" key="11">
    <source>
        <dbReference type="RuleBase" id="RU000672"/>
    </source>
</evidence>
<feature type="active site" description="Proton acceptor" evidence="9">
    <location>
        <position position="320"/>
    </location>
</feature>
<evidence type="ECO:0000259" key="13">
    <source>
        <dbReference type="Pfam" id="PF01179"/>
    </source>
</evidence>
<feature type="domain" description="Copper amine oxidase N2-terminal" evidence="14">
    <location>
        <begin position="678"/>
        <end position="727"/>
    </location>
</feature>